<sequence>MTIGSSSIHVAQPSSTRTFTTGSFIFVPAPQPATKATSRLSCWVLQNPVSYHRTDQSYNRPRTITQKWGSKKPRPDRPEPGGLQRCASAGGGAGNHERG</sequence>
<organism evidence="2 3">
    <name type="scientific">Cuscuta europaea</name>
    <name type="common">European dodder</name>
    <dbReference type="NCBI Taxonomy" id="41803"/>
    <lineage>
        <taxon>Eukaryota</taxon>
        <taxon>Viridiplantae</taxon>
        <taxon>Streptophyta</taxon>
        <taxon>Embryophyta</taxon>
        <taxon>Tracheophyta</taxon>
        <taxon>Spermatophyta</taxon>
        <taxon>Magnoliopsida</taxon>
        <taxon>eudicotyledons</taxon>
        <taxon>Gunneridae</taxon>
        <taxon>Pentapetalae</taxon>
        <taxon>asterids</taxon>
        <taxon>lamiids</taxon>
        <taxon>Solanales</taxon>
        <taxon>Convolvulaceae</taxon>
        <taxon>Cuscuteae</taxon>
        <taxon>Cuscuta</taxon>
        <taxon>Cuscuta subgen. Cuscuta</taxon>
    </lineage>
</organism>
<gene>
    <name evidence="2" type="ORF">CEURO_LOCUS19349</name>
</gene>
<protein>
    <submittedName>
        <fullName evidence="2">Uncharacterized protein</fullName>
    </submittedName>
</protein>
<evidence type="ECO:0000256" key="1">
    <source>
        <dbReference type="SAM" id="MobiDB-lite"/>
    </source>
</evidence>
<dbReference type="EMBL" id="CAMAPE010000054">
    <property type="protein sequence ID" value="CAH9111662.1"/>
    <property type="molecule type" value="Genomic_DNA"/>
</dbReference>
<dbReference type="AlphaFoldDB" id="A0A9P1EKE4"/>
<proteinExistence type="predicted"/>
<keyword evidence="3" id="KW-1185">Reference proteome</keyword>
<feature type="region of interest" description="Disordered" evidence="1">
    <location>
        <begin position="54"/>
        <end position="99"/>
    </location>
</feature>
<feature type="compositionally biased region" description="Polar residues" evidence="1">
    <location>
        <begin position="56"/>
        <end position="68"/>
    </location>
</feature>
<comment type="caution">
    <text evidence="2">The sequence shown here is derived from an EMBL/GenBank/DDBJ whole genome shotgun (WGS) entry which is preliminary data.</text>
</comment>
<reference evidence="2" key="1">
    <citation type="submission" date="2022-07" db="EMBL/GenBank/DDBJ databases">
        <authorList>
            <person name="Macas J."/>
            <person name="Novak P."/>
            <person name="Neumann P."/>
        </authorList>
    </citation>
    <scope>NUCLEOTIDE SEQUENCE</scope>
</reference>
<dbReference type="Proteomes" id="UP001152484">
    <property type="component" value="Unassembled WGS sequence"/>
</dbReference>
<accession>A0A9P1EKE4</accession>
<name>A0A9P1EKE4_CUSEU</name>
<evidence type="ECO:0000313" key="2">
    <source>
        <dbReference type="EMBL" id="CAH9111662.1"/>
    </source>
</evidence>
<feature type="compositionally biased region" description="Gly residues" evidence="1">
    <location>
        <begin position="89"/>
        <end position="99"/>
    </location>
</feature>
<evidence type="ECO:0000313" key="3">
    <source>
        <dbReference type="Proteomes" id="UP001152484"/>
    </source>
</evidence>